<reference evidence="2" key="1">
    <citation type="journal article" date="2019" name="J. Virol.">
        <title>Medusavirus, a novel large DNA virus discovered from hot spring water.</title>
        <authorList>
            <person name="Yoshikawa G."/>
            <person name="Blanc-Mathieu R."/>
            <person name="Song C."/>
            <person name="Kayama Y."/>
            <person name="Mochizuki T."/>
            <person name="Murata K."/>
            <person name="Ogata H."/>
            <person name="Takemura M."/>
        </authorList>
    </citation>
    <scope>NUCLEOTIDE SEQUENCE [LARGE SCALE GENOMIC DNA]</scope>
</reference>
<organism evidence="1 2">
    <name type="scientific">Acanthamoeba castellanii medusavirus J1</name>
    <dbReference type="NCBI Taxonomy" id="3114988"/>
    <lineage>
        <taxon>Viruses</taxon>
        <taxon>Varidnaviria</taxon>
        <taxon>Bamfordvirae</taxon>
        <taxon>Nucleocytoviricota</taxon>
        <taxon>Megaviricetes</taxon>
        <taxon>Mamonoviridae</taxon>
        <taxon>Medusavirus</taxon>
        <taxon>Medusavirus medusae</taxon>
    </lineage>
</organism>
<name>A0A3T1CWK0_9VIRU</name>
<dbReference type="Proteomes" id="UP001161669">
    <property type="component" value="Segment"/>
</dbReference>
<accession>A0A3T1CWK0</accession>
<proteinExistence type="predicted"/>
<dbReference type="KEGG" id="vg:80540558"/>
<protein>
    <submittedName>
        <fullName evidence="1">Uncharacterized protein</fullName>
    </submittedName>
</protein>
<evidence type="ECO:0000313" key="1">
    <source>
        <dbReference type="EMBL" id="BBI30206.1"/>
    </source>
</evidence>
<sequence>MSAPHPFPAGTIADPVAQHLRAQGRHDLIETPNAAYPWAPLYDRSSDAYIYHNGGPLQADRYADEASSIERLVFSHENLLKSRRLAAAKNGYDPDHENNLPSTDITLHYLKEVYNEEVPYGDMMTPSLRRGVYGEGFIQRVADKITERATSRIARNVKADVQTQHFFHLDQQTHGIRGVFAIDRPQYAGSRGGNDLSWDSRLPPQWQ</sequence>
<keyword evidence="2" id="KW-1185">Reference proteome</keyword>
<dbReference type="EMBL" id="AP018495">
    <property type="protein sequence ID" value="BBI30206.1"/>
    <property type="molecule type" value="Genomic_DNA"/>
</dbReference>
<evidence type="ECO:0000313" key="2">
    <source>
        <dbReference type="Proteomes" id="UP001161669"/>
    </source>
</evidence>